<accession>A0A162N3G0</accession>
<dbReference type="AlphaFoldDB" id="A0A162N3G0"/>
<organism evidence="1 2">
    <name type="scientific">Akanthomyces lecanii RCEF 1005</name>
    <dbReference type="NCBI Taxonomy" id="1081108"/>
    <lineage>
        <taxon>Eukaryota</taxon>
        <taxon>Fungi</taxon>
        <taxon>Dikarya</taxon>
        <taxon>Ascomycota</taxon>
        <taxon>Pezizomycotina</taxon>
        <taxon>Sordariomycetes</taxon>
        <taxon>Hypocreomycetidae</taxon>
        <taxon>Hypocreales</taxon>
        <taxon>Cordycipitaceae</taxon>
        <taxon>Akanthomyces</taxon>
        <taxon>Cordyceps confragosa</taxon>
    </lineage>
</organism>
<comment type="caution">
    <text evidence="1">The sequence shown here is derived from an EMBL/GenBank/DDBJ whole genome shotgun (WGS) entry which is preliminary data.</text>
</comment>
<keyword evidence="2" id="KW-1185">Reference proteome</keyword>
<reference evidence="1 2" key="1">
    <citation type="journal article" date="2016" name="Genome Biol. Evol.">
        <title>Divergent and convergent evolution of fungal pathogenicity.</title>
        <authorList>
            <person name="Shang Y."/>
            <person name="Xiao G."/>
            <person name="Zheng P."/>
            <person name="Cen K."/>
            <person name="Zhan S."/>
            <person name="Wang C."/>
        </authorList>
    </citation>
    <scope>NUCLEOTIDE SEQUENCE [LARGE SCALE GENOMIC DNA]</scope>
    <source>
        <strain evidence="1 2">RCEF 1005</strain>
    </source>
</reference>
<gene>
    <name evidence="1" type="ORF">LEL_06917</name>
</gene>
<name>A0A162N3G0_CORDF</name>
<protein>
    <submittedName>
        <fullName evidence="1">Uncharacterized protein</fullName>
    </submittedName>
</protein>
<proteinExistence type="predicted"/>
<dbReference type="Proteomes" id="UP000076881">
    <property type="component" value="Unassembled WGS sequence"/>
</dbReference>
<sequence>MTPSTSATPASTNAQWDRFHITEAWVYYVVIAIDGVHVPLAAMQRLGRSKDLILDARSVAAVLSSRQHHDILLLERDLAQDYHHPIRTRQPLAELRDYQLEFATGFMPMGREPRYASAQGLREFPQTRLGFRTYALMVRDVTNLDNVEYGIAFNKSDSRTRQQRTDMKARLGESWYPMSAAEVMEYIQGSSRVEGFAKLGLGTMETVEPETLRGDSLTLPPDICNPDTPLP</sequence>
<evidence type="ECO:0000313" key="1">
    <source>
        <dbReference type="EMBL" id="OAA74929.1"/>
    </source>
</evidence>
<dbReference type="EMBL" id="AZHF01000005">
    <property type="protein sequence ID" value="OAA74929.1"/>
    <property type="molecule type" value="Genomic_DNA"/>
</dbReference>
<evidence type="ECO:0000313" key="2">
    <source>
        <dbReference type="Proteomes" id="UP000076881"/>
    </source>
</evidence>